<keyword evidence="2" id="KW-1185">Reference proteome</keyword>
<gene>
    <name evidence="1" type="ORF">K8352_10680</name>
</gene>
<dbReference type="EMBL" id="JAIRBC010000014">
    <property type="protein sequence ID" value="MCG2461214.1"/>
    <property type="molecule type" value="Genomic_DNA"/>
</dbReference>
<organism evidence="1 2">
    <name type="scientific">Cerina litoralis</name>
    <dbReference type="NCBI Taxonomy" id="2874477"/>
    <lineage>
        <taxon>Bacteria</taxon>
        <taxon>Pseudomonadati</taxon>
        <taxon>Bacteroidota</taxon>
        <taxon>Flavobacteriia</taxon>
        <taxon>Flavobacteriales</taxon>
        <taxon>Flavobacteriaceae</taxon>
        <taxon>Cerina</taxon>
    </lineage>
</organism>
<reference evidence="1" key="1">
    <citation type="submission" date="2023-02" db="EMBL/GenBank/DDBJ databases">
        <title>Genome of Flavobacteriaceae gen. nov. sp. strain F89.</title>
        <authorList>
            <person name="Wang Y."/>
        </authorList>
    </citation>
    <scope>NUCLEOTIDE SEQUENCE</scope>
    <source>
        <strain evidence="1">F89</strain>
    </source>
</reference>
<comment type="caution">
    <text evidence="1">The sequence shown here is derived from an EMBL/GenBank/DDBJ whole genome shotgun (WGS) entry which is preliminary data.</text>
</comment>
<sequence>MNDRSHTLLGLRPEIPSAKINEDMCSDERFQNHTLRPIIKLQNPLLLSVFANYISKHKNSFHDLTLEKRLAFVENALQRDIKFRNSLKGMIIGQFTVEEYEIYILNSSALNKRMMNMVIERLKDQIQFFELEACVREMV</sequence>
<accession>A0AAE3EW20</accession>
<evidence type="ECO:0000313" key="2">
    <source>
        <dbReference type="Proteomes" id="UP001200642"/>
    </source>
</evidence>
<dbReference type="Proteomes" id="UP001200642">
    <property type="component" value="Unassembled WGS sequence"/>
</dbReference>
<dbReference type="RefSeq" id="WP_317902360.1">
    <property type="nucleotide sequence ID" value="NZ_JAIRBC010000014.1"/>
</dbReference>
<dbReference type="AlphaFoldDB" id="A0AAE3EW20"/>
<name>A0AAE3EW20_9FLAO</name>
<proteinExistence type="predicted"/>
<evidence type="ECO:0000313" key="1">
    <source>
        <dbReference type="EMBL" id="MCG2461214.1"/>
    </source>
</evidence>
<protein>
    <submittedName>
        <fullName evidence="1">Glyoxalase</fullName>
    </submittedName>
</protein>